<comment type="caution">
    <text evidence="2">The sequence shown here is derived from an EMBL/GenBank/DDBJ whole genome shotgun (WGS) entry which is preliminary data.</text>
</comment>
<sequence length="265" mass="28796">MSILLDFAKRQQSAMVIASKISFPNSVQLLASLRDGLMAESDHLCFDYFSMYRTCYNLLPKLRDCAQSEFAAVSAESLGDALSNNLATLQKIIPTLLGATFGDYRVALGQLVMKVSGRRLLLKVGIAVQQTVETDGEKEVTNIARFKKGLGALVFPTSQILDLTTIDRALAAAIPTVEPPVGKAFSSKTRSVLNEVAALLNNVKQLKGEAAMRAAKISGSDEVMSSEAISHKKRNNANKNKNRKMKKKVEDKCEQEPASTAEEGL</sequence>
<gene>
    <name evidence="2" type="ORF">EJ08DRAFT_693022</name>
</gene>
<organism evidence="2 3">
    <name type="scientific">Tothia fuscella</name>
    <dbReference type="NCBI Taxonomy" id="1048955"/>
    <lineage>
        <taxon>Eukaryota</taxon>
        <taxon>Fungi</taxon>
        <taxon>Dikarya</taxon>
        <taxon>Ascomycota</taxon>
        <taxon>Pezizomycotina</taxon>
        <taxon>Dothideomycetes</taxon>
        <taxon>Pleosporomycetidae</taxon>
        <taxon>Venturiales</taxon>
        <taxon>Cylindrosympodiaceae</taxon>
        <taxon>Tothia</taxon>
    </lineage>
</organism>
<reference evidence="2" key="1">
    <citation type="journal article" date="2020" name="Stud. Mycol.">
        <title>101 Dothideomycetes genomes: a test case for predicting lifestyles and emergence of pathogens.</title>
        <authorList>
            <person name="Haridas S."/>
            <person name="Albert R."/>
            <person name="Binder M."/>
            <person name="Bloem J."/>
            <person name="Labutti K."/>
            <person name="Salamov A."/>
            <person name="Andreopoulos B."/>
            <person name="Baker S."/>
            <person name="Barry K."/>
            <person name="Bills G."/>
            <person name="Bluhm B."/>
            <person name="Cannon C."/>
            <person name="Castanera R."/>
            <person name="Culley D."/>
            <person name="Daum C."/>
            <person name="Ezra D."/>
            <person name="Gonzalez J."/>
            <person name="Henrissat B."/>
            <person name="Kuo A."/>
            <person name="Liang C."/>
            <person name="Lipzen A."/>
            <person name="Lutzoni F."/>
            <person name="Magnuson J."/>
            <person name="Mondo S."/>
            <person name="Nolan M."/>
            <person name="Ohm R."/>
            <person name="Pangilinan J."/>
            <person name="Park H.-J."/>
            <person name="Ramirez L."/>
            <person name="Alfaro M."/>
            <person name="Sun H."/>
            <person name="Tritt A."/>
            <person name="Yoshinaga Y."/>
            <person name="Zwiers L.-H."/>
            <person name="Turgeon B."/>
            <person name="Goodwin S."/>
            <person name="Spatafora J."/>
            <person name="Crous P."/>
            <person name="Grigoriev I."/>
        </authorList>
    </citation>
    <scope>NUCLEOTIDE SEQUENCE</scope>
    <source>
        <strain evidence="2">CBS 130266</strain>
    </source>
</reference>
<keyword evidence="3" id="KW-1185">Reference proteome</keyword>
<evidence type="ECO:0000256" key="1">
    <source>
        <dbReference type="SAM" id="MobiDB-lite"/>
    </source>
</evidence>
<accession>A0A9P4P1W8</accession>
<name>A0A9P4P1W8_9PEZI</name>
<dbReference type="Proteomes" id="UP000800235">
    <property type="component" value="Unassembled WGS sequence"/>
</dbReference>
<protein>
    <submittedName>
        <fullName evidence="2">Uncharacterized protein</fullName>
    </submittedName>
</protein>
<evidence type="ECO:0000313" key="2">
    <source>
        <dbReference type="EMBL" id="KAF2435131.1"/>
    </source>
</evidence>
<dbReference type="AlphaFoldDB" id="A0A9P4P1W8"/>
<dbReference type="EMBL" id="MU007014">
    <property type="protein sequence ID" value="KAF2435131.1"/>
    <property type="molecule type" value="Genomic_DNA"/>
</dbReference>
<feature type="region of interest" description="Disordered" evidence="1">
    <location>
        <begin position="221"/>
        <end position="265"/>
    </location>
</feature>
<feature type="compositionally biased region" description="Basic residues" evidence="1">
    <location>
        <begin position="231"/>
        <end position="247"/>
    </location>
</feature>
<evidence type="ECO:0000313" key="3">
    <source>
        <dbReference type="Proteomes" id="UP000800235"/>
    </source>
</evidence>
<proteinExistence type="predicted"/>